<dbReference type="InterPro" id="IPR036915">
    <property type="entry name" value="Cyclin-like_sf"/>
</dbReference>
<evidence type="ECO:0000256" key="1">
    <source>
        <dbReference type="ARBA" id="ARBA00022618"/>
    </source>
</evidence>
<reference evidence="7 8" key="1">
    <citation type="journal article" date="2009" name="Science">
        <title>Green evolution and dynamic adaptations revealed by genomes of the marine picoeukaryotes Micromonas.</title>
        <authorList>
            <person name="Worden A.Z."/>
            <person name="Lee J.H."/>
            <person name="Mock T."/>
            <person name="Rouze P."/>
            <person name="Simmons M.P."/>
            <person name="Aerts A.L."/>
            <person name="Allen A.E."/>
            <person name="Cuvelier M.L."/>
            <person name="Derelle E."/>
            <person name="Everett M.V."/>
            <person name="Foulon E."/>
            <person name="Grimwood J."/>
            <person name="Gundlach H."/>
            <person name="Henrissat B."/>
            <person name="Napoli C."/>
            <person name="McDonald S.M."/>
            <person name="Parker M.S."/>
            <person name="Rombauts S."/>
            <person name="Salamov A."/>
            <person name="Von Dassow P."/>
            <person name="Badger J.H."/>
            <person name="Coutinho P.M."/>
            <person name="Demir E."/>
            <person name="Dubchak I."/>
            <person name="Gentemann C."/>
            <person name="Eikrem W."/>
            <person name="Gready J.E."/>
            <person name="John U."/>
            <person name="Lanier W."/>
            <person name="Lindquist E.A."/>
            <person name="Lucas S."/>
            <person name="Mayer K.F."/>
            <person name="Moreau H."/>
            <person name="Not F."/>
            <person name="Otillar R."/>
            <person name="Panaud O."/>
            <person name="Pangilinan J."/>
            <person name="Paulsen I."/>
            <person name="Piegu B."/>
            <person name="Poliakov A."/>
            <person name="Robbens S."/>
            <person name="Schmutz J."/>
            <person name="Toulza E."/>
            <person name="Wyss T."/>
            <person name="Zelensky A."/>
            <person name="Zhou K."/>
            <person name="Armbrust E.V."/>
            <person name="Bhattacharya D."/>
            <person name="Goodenough U.W."/>
            <person name="Van de Peer Y."/>
            <person name="Grigoriev I.V."/>
        </authorList>
    </citation>
    <scope>NUCLEOTIDE SEQUENCE [LARGE SCALE GENOMIC DNA]</scope>
    <source>
        <strain evidence="8">RCC299 / NOUM17</strain>
    </source>
</reference>
<evidence type="ECO:0000259" key="6">
    <source>
        <dbReference type="SMART" id="SM01332"/>
    </source>
</evidence>
<dbReference type="SMART" id="SM00385">
    <property type="entry name" value="CYCLIN"/>
    <property type="match status" value="1"/>
</dbReference>
<dbReference type="SMART" id="SM01332">
    <property type="entry name" value="Cyclin_C"/>
    <property type="match status" value="1"/>
</dbReference>
<dbReference type="RefSeq" id="XP_002501157.1">
    <property type="nucleotide sequence ID" value="XM_002501111.1"/>
</dbReference>
<gene>
    <name evidence="7" type="primary">CYCD2</name>
    <name evidence="7" type="ORF">MICPUN_104783</name>
</gene>
<dbReference type="SUPFAM" id="SSF47954">
    <property type="entry name" value="Cyclin-like"/>
    <property type="match status" value="2"/>
</dbReference>
<proteinExistence type="inferred from homology"/>
<dbReference type="GO" id="GO:0051726">
    <property type="term" value="P:regulation of cell cycle"/>
    <property type="evidence" value="ECO:0007669"/>
    <property type="project" value="UniProtKB-ARBA"/>
</dbReference>
<dbReference type="PROSITE" id="PS00292">
    <property type="entry name" value="CYCLINS"/>
    <property type="match status" value="1"/>
</dbReference>
<dbReference type="InterPro" id="IPR048258">
    <property type="entry name" value="Cyclins_cyclin-box"/>
</dbReference>
<evidence type="ECO:0000259" key="5">
    <source>
        <dbReference type="SMART" id="SM00385"/>
    </source>
</evidence>
<dbReference type="Proteomes" id="UP000002009">
    <property type="component" value="Chromosome 3"/>
</dbReference>
<dbReference type="OMA" id="MCCLEVA"/>
<dbReference type="Gene3D" id="1.10.472.10">
    <property type="entry name" value="Cyclin-like"/>
    <property type="match status" value="2"/>
</dbReference>
<dbReference type="Pfam" id="PF02984">
    <property type="entry name" value="Cyclin_C"/>
    <property type="match status" value="1"/>
</dbReference>
<dbReference type="GeneID" id="8241917"/>
<evidence type="ECO:0000256" key="3">
    <source>
        <dbReference type="ARBA" id="ARBA00023306"/>
    </source>
</evidence>
<dbReference type="GO" id="GO:0019887">
    <property type="term" value="F:protein kinase regulator activity"/>
    <property type="evidence" value="ECO:0007669"/>
    <property type="project" value="UniProtKB-ARBA"/>
</dbReference>
<dbReference type="KEGG" id="mis:MICPUN_104783"/>
<dbReference type="EMBL" id="CP001324">
    <property type="protein sequence ID" value="ACO62415.1"/>
    <property type="molecule type" value="Genomic_DNA"/>
</dbReference>
<dbReference type="InterPro" id="IPR006671">
    <property type="entry name" value="Cyclin_N"/>
</dbReference>
<dbReference type="InParanoid" id="C1E2W3"/>
<evidence type="ECO:0000256" key="2">
    <source>
        <dbReference type="ARBA" id="ARBA00023127"/>
    </source>
</evidence>
<dbReference type="AlphaFoldDB" id="C1E2W3"/>
<keyword evidence="2 4" id="KW-0195">Cyclin</keyword>
<protein>
    <submittedName>
        <fullName evidence="7">Uncharacterized protein</fullName>
    </submittedName>
</protein>
<dbReference type="InterPro" id="IPR013763">
    <property type="entry name" value="Cyclin-like_dom"/>
</dbReference>
<dbReference type="PANTHER" id="PTHR10177">
    <property type="entry name" value="CYCLINS"/>
    <property type="match status" value="1"/>
</dbReference>
<evidence type="ECO:0000256" key="4">
    <source>
        <dbReference type="RuleBase" id="RU000383"/>
    </source>
</evidence>
<dbReference type="SMR" id="C1E2W3"/>
<keyword evidence="1" id="KW-0132">Cell division</keyword>
<dbReference type="eggNOG" id="KOG0653">
    <property type="taxonomic scope" value="Eukaryota"/>
</dbReference>
<evidence type="ECO:0000313" key="7">
    <source>
        <dbReference type="EMBL" id="ACO62415.1"/>
    </source>
</evidence>
<feature type="domain" description="Cyclin-like" evidence="5">
    <location>
        <begin position="165"/>
        <end position="251"/>
    </location>
</feature>
<organism evidence="7 8">
    <name type="scientific">Micromonas commoda (strain RCC299 / NOUM17 / CCMP2709)</name>
    <name type="common">Picoplanktonic green alga</name>
    <dbReference type="NCBI Taxonomy" id="296587"/>
    <lineage>
        <taxon>Eukaryota</taxon>
        <taxon>Viridiplantae</taxon>
        <taxon>Chlorophyta</taxon>
        <taxon>Mamiellophyceae</taxon>
        <taxon>Mamiellales</taxon>
        <taxon>Mamiellaceae</taxon>
        <taxon>Micromonas</taxon>
    </lineage>
</organism>
<dbReference type="STRING" id="296587.C1E2W3"/>
<accession>C1E2W3</accession>
<keyword evidence="3" id="KW-0131">Cell cycle</keyword>
<evidence type="ECO:0000313" key="8">
    <source>
        <dbReference type="Proteomes" id="UP000002009"/>
    </source>
</evidence>
<feature type="domain" description="Cyclin C-terminal" evidence="6">
    <location>
        <begin position="260"/>
        <end position="398"/>
    </location>
</feature>
<dbReference type="GO" id="GO:0051301">
    <property type="term" value="P:cell division"/>
    <property type="evidence" value="ECO:0007669"/>
    <property type="project" value="UniProtKB-KW"/>
</dbReference>
<dbReference type="FunFam" id="1.10.472.10:FF:000010">
    <property type="entry name" value="G1/S-specific cyclin Cln1"/>
    <property type="match status" value="1"/>
</dbReference>
<dbReference type="Pfam" id="PF00134">
    <property type="entry name" value="Cyclin_N"/>
    <property type="match status" value="1"/>
</dbReference>
<keyword evidence="8" id="KW-1185">Reference proteome</keyword>
<dbReference type="InterPro" id="IPR004367">
    <property type="entry name" value="Cyclin_C-dom"/>
</dbReference>
<comment type="similarity">
    <text evidence="4">Belongs to the cyclin family.</text>
</comment>
<name>C1E2W3_MICCC</name>
<sequence>MANMFGAVDFGFRPIRPDEDSLHSGPAASTATAMDCGSGYDVRPEPAGSADWLETDALSDDDLFISDNETLPDATGFGARQRELNEAQAAKLAAERRPALRSPFRGTTLAELCERFGDCTPASATPCNVWCEVLETLRERERTKQRWRLDPNTARHMKYRTTLIEWILEVCADFGFGPTTADLAVQYMDRVLSKVNVPKTSLQLVAMCCLEVAVKYEEVEQDVPSLPKLRKCASNVYSCEIIKKMELAVLIELEWDLATVVSAHFLESLFAVTDGGTFPHDDVGPDRHWTHQCAAPLQKLCCYLHSICLQDAHLAATATASKLAAAIIATGRLQLNIYPVWPNELAVAAGYQSDELGPIMSKILALYKEAMPAAHATQNAGMGYEMAGAFDVGTVISAMPGAIQVHGGDVGDGVLRDGGKDGREFLTPSPTGPLDASGFFDEPMEFSAGTAVYC</sequence>
<dbReference type="OrthoDB" id="2013528at2759"/>
<dbReference type="CDD" id="cd20529">
    <property type="entry name" value="CYCLIN_CCNJ-like_rpt2"/>
    <property type="match status" value="1"/>
</dbReference>
<dbReference type="InterPro" id="IPR039361">
    <property type="entry name" value="Cyclin"/>
</dbReference>